<dbReference type="Gene3D" id="2.60.40.10">
    <property type="entry name" value="Immunoglobulins"/>
    <property type="match status" value="1"/>
</dbReference>
<reference evidence="1" key="2">
    <citation type="submission" date="2004-02" db="EMBL/GenBank/DDBJ databases">
        <authorList>
            <consortium name="Genoscope"/>
            <consortium name="Whitehead Institute Centre for Genome Research"/>
        </authorList>
    </citation>
    <scope>NUCLEOTIDE SEQUENCE</scope>
</reference>
<reference evidence="1" key="1">
    <citation type="journal article" date="2004" name="Nature">
        <title>Genome duplication in the teleost fish Tetraodon nigroviridis reveals the early vertebrate proto-karyotype.</title>
        <authorList>
            <person name="Jaillon O."/>
            <person name="Aury J.-M."/>
            <person name="Brunet F."/>
            <person name="Petit J.-L."/>
            <person name="Stange-Thomann N."/>
            <person name="Mauceli E."/>
            <person name="Bouneau L."/>
            <person name="Fischer C."/>
            <person name="Ozouf-Costaz C."/>
            <person name="Bernot A."/>
            <person name="Nicaud S."/>
            <person name="Jaffe D."/>
            <person name="Fisher S."/>
            <person name="Lutfalla G."/>
            <person name="Dossat C."/>
            <person name="Segurens B."/>
            <person name="Dasilva C."/>
            <person name="Salanoubat M."/>
            <person name="Levy M."/>
            <person name="Boudet N."/>
            <person name="Castellano S."/>
            <person name="Anthouard V."/>
            <person name="Jubin C."/>
            <person name="Castelli V."/>
            <person name="Katinka M."/>
            <person name="Vacherie B."/>
            <person name="Biemont C."/>
            <person name="Skalli Z."/>
            <person name="Cattolico L."/>
            <person name="Poulain J."/>
            <person name="De Berardinis V."/>
            <person name="Cruaud C."/>
            <person name="Duprat S."/>
            <person name="Brottier P."/>
            <person name="Coutanceau J.-P."/>
            <person name="Gouzy J."/>
            <person name="Parra G."/>
            <person name="Lardier G."/>
            <person name="Chapple C."/>
            <person name="McKernan K.J."/>
            <person name="McEwan P."/>
            <person name="Bosak S."/>
            <person name="Kellis M."/>
            <person name="Volff J.-N."/>
            <person name="Guigo R."/>
            <person name="Zody M.C."/>
            <person name="Mesirov J."/>
            <person name="Lindblad-Toh K."/>
            <person name="Birren B."/>
            <person name="Nusbaum C."/>
            <person name="Kahn D."/>
            <person name="Robinson-Rechavi M."/>
            <person name="Laudet V."/>
            <person name="Schachter V."/>
            <person name="Quetier F."/>
            <person name="Saurin W."/>
            <person name="Scarpelli C."/>
            <person name="Wincker P."/>
            <person name="Lander E.S."/>
            <person name="Weissenbach J."/>
            <person name="Roest Crollius H."/>
        </authorList>
    </citation>
    <scope>NUCLEOTIDE SEQUENCE [LARGE SCALE GENOMIC DNA]</scope>
</reference>
<proteinExistence type="predicted"/>
<name>Q4RAM5_TETNG</name>
<dbReference type="SUPFAM" id="SSF49265">
    <property type="entry name" value="Fibronectin type III"/>
    <property type="match status" value="1"/>
</dbReference>
<gene>
    <name evidence="1" type="ORF">GSTENG00038788001</name>
</gene>
<dbReference type="OrthoDB" id="8907106at2759"/>
<comment type="caution">
    <text evidence="1">The sequence shown here is derived from an EMBL/GenBank/DDBJ whole genome shotgun (WGS) entry which is preliminary data.</text>
</comment>
<dbReference type="AlphaFoldDB" id="Q4RAM5"/>
<dbReference type="EMBL" id="CAAE01023322">
    <property type="protein sequence ID" value="CAG14558.1"/>
    <property type="molecule type" value="Genomic_DNA"/>
</dbReference>
<feature type="non-terminal residue" evidence="1">
    <location>
        <position position="1"/>
    </location>
</feature>
<protein>
    <submittedName>
        <fullName evidence="1">(spotted green pufferfish) hypothetical protein</fullName>
    </submittedName>
</protein>
<organism evidence="1">
    <name type="scientific">Tetraodon nigroviridis</name>
    <name type="common">Spotted green pufferfish</name>
    <name type="synonym">Chelonodon nigroviridis</name>
    <dbReference type="NCBI Taxonomy" id="99883"/>
    <lineage>
        <taxon>Eukaryota</taxon>
        <taxon>Metazoa</taxon>
        <taxon>Chordata</taxon>
        <taxon>Craniata</taxon>
        <taxon>Vertebrata</taxon>
        <taxon>Euteleostomi</taxon>
        <taxon>Actinopterygii</taxon>
        <taxon>Neopterygii</taxon>
        <taxon>Teleostei</taxon>
        <taxon>Neoteleostei</taxon>
        <taxon>Acanthomorphata</taxon>
        <taxon>Eupercaria</taxon>
        <taxon>Tetraodontiformes</taxon>
        <taxon>Tetradontoidea</taxon>
        <taxon>Tetraodontidae</taxon>
        <taxon>Tetraodon</taxon>
    </lineage>
</organism>
<feature type="non-terminal residue" evidence="1">
    <location>
        <position position="34"/>
    </location>
</feature>
<evidence type="ECO:0000313" key="1">
    <source>
        <dbReference type="EMBL" id="CAG14558.1"/>
    </source>
</evidence>
<dbReference type="InterPro" id="IPR013783">
    <property type="entry name" value="Ig-like_fold"/>
</dbReference>
<dbReference type="KEGG" id="tng:GSTEN00038788G001"/>
<sequence>PGPPVRMVFPEVRLSSVRVVWQPPAHPNGIILGT</sequence>
<accession>Q4RAM5</accession>
<dbReference type="InterPro" id="IPR036116">
    <property type="entry name" value="FN3_sf"/>
</dbReference>